<proteinExistence type="predicted"/>
<evidence type="ECO:0000259" key="1">
    <source>
        <dbReference type="PROSITE" id="PS51729"/>
    </source>
</evidence>
<dbReference type="Proteomes" id="UP000055702">
    <property type="component" value="Unassembled WGS sequence"/>
</dbReference>
<sequence length="85" mass="9440">MSNQNAVTVQHQASQHRFVVITQGVEAVLEYHLDGQNIDFSRTFVPPALRGQGIAEKLVRTGLAWAKAEKLNINASCSYVAKFLR</sequence>
<dbReference type="InterPro" id="IPR045057">
    <property type="entry name" value="Gcn5-rel_NAT"/>
</dbReference>
<dbReference type="GO" id="GO:0016740">
    <property type="term" value="F:transferase activity"/>
    <property type="evidence" value="ECO:0007669"/>
    <property type="project" value="UniProtKB-KW"/>
</dbReference>
<reference evidence="2 3" key="1">
    <citation type="submission" date="2016-01" db="EMBL/GenBank/DDBJ databases">
        <title>Draft genome of the antarctic isolate Shewanella frigidimarina Ag06-30.</title>
        <authorList>
            <person name="Parmeciano Di Noto G."/>
            <person name="Vazquez S."/>
            <person name="Mac Cormack W."/>
            <person name="Iriarte A."/>
            <person name="Quiroga C."/>
        </authorList>
    </citation>
    <scope>NUCLEOTIDE SEQUENCE [LARGE SCALE GENOMIC DNA]</scope>
    <source>
        <strain evidence="2 3">Ag06-30</strain>
    </source>
</reference>
<dbReference type="EMBL" id="LRDC01000020">
    <property type="protein sequence ID" value="KVX01657.1"/>
    <property type="molecule type" value="Genomic_DNA"/>
</dbReference>
<dbReference type="PANTHER" id="PTHR31435">
    <property type="entry name" value="PROTEIN NATD1"/>
    <property type="match status" value="1"/>
</dbReference>
<dbReference type="InterPro" id="IPR031165">
    <property type="entry name" value="GNAT_YJDJ"/>
</dbReference>
<dbReference type="InterPro" id="IPR016181">
    <property type="entry name" value="Acyl_CoA_acyltransferase"/>
</dbReference>
<organism evidence="2">
    <name type="scientific">Shewanella frigidimarina</name>
    <dbReference type="NCBI Taxonomy" id="56812"/>
    <lineage>
        <taxon>Bacteria</taxon>
        <taxon>Pseudomonadati</taxon>
        <taxon>Pseudomonadota</taxon>
        <taxon>Gammaproteobacteria</taxon>
        <taxon>Alteromonadales</taxon>
        <taxon>Shewanellaceae</taxon>
        <taxon>Shewanella</taxon>
    </lineage>
</organism>
<gene>
    <name evidence="2" type="ORF">AWJ07_16665</name>
</gene>
<dbReference type="PROSITE" id="PS51729">
    <property type="entry name" value="GNAT_YJDJ"/>
    <property type="match status" value="1"/>
</dbReference>
<keyword evidence="2" id="KW-0808">Transferase</keyword>
<comment type="caution">
    <text evidence="2">The sequence shown here is derived from an EMBL/GenBank/DDBJ whole genome shotgun (WGS) entry which is preliminary data.</text>
</comment>
<dbReference type="AlphaFoldDB" id="A0A119CZN9"/>
<dbReference type="SUPFAM" id="SSF55729">
    <property type="entry name" value="Acyl-CoA N-acyltransferases (Nat)"/>
    <property type="match status" value="1"/>
</dbReference>
<evidence type="ECO:0000313" key="2">
    <source>
        <dbReference type="EMBL" id="KVX01657.1"/>
    </source>
</evidence>
<dbReference type="Pfam" id="PF14542">
    <property type="entry name" value="Acetyltransf_CG"/>
    <property type="match status" value="1"/>
</dbReference>
<name>A0A119CZN9_SHEFR</name>
<dbReference type="RefSeq" id="WP_059746060.1">
    <property type="nucleotide sequence ID" value="NZ_JBQMWI010000009.1"/>
</dbReference>
<protein>
    <submittedName>
        <fullName evidence="2">Acetyltransferase</fullName>
    </submittedName>
</protein>
<dbReference type="Gene3D" id="3.40.630.30">
    <property type="match status" value="1"/>
</dbReference>
<dbReference type="CDD" id="cd04301">
    <property type="entry name" value="NAT_SF"/>
    <property type="match status" value="1"/>
</dbReference>
<dbReference type="PANTHER" id="PTHR31435:SF9">
    <property type="entry name" value="PROTEIN NATD1"/>
    <property type="match status" value="1"/>
</dbReference>
<feature type="domain" description="N-acetyltransferase" evidence="1">
    <location>
        <begin position="10"/>
        <end position="85"/>
    </location>
</feature>
<accession>A0A119CZN9</accession>
<evidence type="ECO:0000313" key="3">
    <source>
        <dbReference type="Proteomes" id="UP000055702"/>
    </source>
</evidence>